<reference evidence="7" key="2">
    <citation type="submission" date="2021-12" db="EMBL/GenBank/DDBJ databases">
        <title>Resequencing data analysis of finger millet.</title>
        <authorList>
            <person name="Hatakeyama M."/>
            <person name="Aluri S."/>
            <person name="Balachadran M.T."/>
            <person name="Sivarajan S.R."/>
            <person name="Poveda L."/>
            <person name="Shimizu-Inatsugi R."/>
            <person name="Schlapbach R."/>
            <person name="Sreeman S.M."/>
            <person name="Shimizu K.K."/>
        </authorList>
    </citation>
    <scope>NUCLEOTIDE SEQUENCE</scope>
</reference>
<dbReference type="PROSITE" id="PS50076">
    <property type="entry name" value="DNAJ_2"/>
    <property type="match status" value="1"/>
</dbReference>
<dbReference type="PRINTS" id="PR00625">
    <property type="entry name" value="JDOMAIN"/>
</dbReference>
<comment type="subcellular location">
    <subcellularLocation>
        <location evidence="1">Membrane</location>
    </subcellularLocation>
</comment>
<dbReference type="PROSITE" id="PS00636">
    <property type="entry name" value="DNAJ_1"/>
    <property type="match status" value="1"/>
</dbReference>
<dbReference type="InterPro" id="IPR001623">
    <property type="entry name" value="DnaJ_domain"/>
</dbReference>
<dbReference type="Pfam" id="PF00226">
    <property type="entry name" value="DnaJ"/>
    <property type="match status" value="1"/>
</dbReference>
<evidence type="ECO:0000313" key="7">
    <source>
        <dbReference type="EMBL" id="GJM86795.1"/>
    </source>
</evidence>
<dbReference type="InterPro" id="IPR001680">
    <property type="entry name" value="WD40_rpt"/>
</dbReference>
<dbReference type="SMART" id="SM00271">
    <property type="entry name" value="DnaJ"/>
    <property type="match status" value="1"/>
</dbReference>
<dbReference type="EMBL" id="BQKI01000001">
    <property type="protein sequence ID" value="GJM86795.1"/>
    <property type="molecule type" value="Genomic_DNA"/>
</dbReference>
<proteinExistence type="predicted"/>
<organism evidence="7 8">
    <name type="scientific">Eleusine coracana subsp. coracana</name>
    <dbReference type="NCBI Taxonomy" id="191504"/>
    <lineage>
        <taxon>Eukaryota</taxon>
        <taxon>Viridiplantae</taxon>
        <taxon>Streptophyta</taxon>
        <taxon>Embryophyta</taxon>
        <taxon>Tracheophyta</taxon>
        <taxon>Spermatophyta</taxon>
        <taxon>Magnoliopsida</taxon>
        <taxon>Liliopsida</taxon>
        <taxon>Poales</taxon>
        <taxon>Poaceae</taxon>
        <taxon>PACMAD clade</taxon>
        <taxon>Chloridoideae</taxon>
        <taxon>Cynodonteae</taxon>
        <taxon>Eleusininae</taxon>
        <taxon>Eleusine</taxon>
    </lineage>
</organism>
<keyword evidence="8" id="KW-1185">Reference proteome</keyword>
<feature type="repeat" description="WD" evidence="4">
    <location>
        <begin position="180"/>
        <end position="221"/>
    </location>
</feature>
<dbReference type="Proteomes" id="UP001054889">
    <property type="component" value="Unassembled WGS sequence"/>
</dbReference>
<evidence type="ECO:0000256" key="2">
    <source>
        <dbReference type="ARBA" id="ARBA00023054"/>
    </source>
</evidence>
<dbReference type="PANTHER" id="PTHR44272">
    <property type="entry name" value="DNAJ DOMAIN (PROKARYOTIC HEAT SHOCK PROTEIN)"/>
    <property type="match status" value="1"/>
</dbReference>
<dbReference type="CDD" id="cd06257">
    <property type="entry name" value="DnaJ"/>
    <property type="match status" value="1"/>
</dbReference>
<dbReference type="InterPro" id="IPR036869">
    <property type="entry name" value="J_dom_sf"/>
</dbReference>
<dbReference type="Gene3D" id="2.130.10.10">
    <property type="entry name" value="YVTN repeat-like/Quinoprotein amine dehydrogenase"/>
    <property type="match status" value="3"/>
</dbReference>
<feature type="region of interest" description="Disordered" evidence="5">
    <location>
        <begin position="815"/>
        <end position="838"/>
    </location>
</feature>
<feature type="repeat" description="WD" evidence="4">
    <location>
        <begin position="223"/>
        <end position="253"/>
    </location>
</feature>
<dbReference type="Gene3D" id="1.10.287.110">
    <property type="entry name" value="DnaJ domain"/>
    <property type="match status" value="1"/>
</dbReference>
<keyword evidence="2" id="KW-0175">Coiled coil</keyword>
<dbReference type="InterPro" id="IPR018253">
    <property type="entry name" value="DnaJ_domain_CS"/>
</dbReference>
<feature type="repeat" description="WD" evidence="4">
    <location>
        <begin position="318"/>
        <end position="347"/>
    </location>
</feature>
<dbReference type="SMART" id="SM00320">
    <property type="entry name" value="WD40"/>
    <property type="match status" value="7"/>
</dbReference>
<feature type="domain" description="J" evidence="6">
    <location>
        <begin position="455"/>
        <end position="520"/>
    </location>
</feature>
<feature type="region of interest" description="Disordered" evidence="5">
    <location>
        <begin position="121"/>
        <end position="141"/>
    </location>
</feature>
<comment type="caution">
    <text evidence="7">The sequence shown here is derived from an EMBL/GenBank/DDBJ whole genome shotgun (WGS) entry which is preliminary data.</text>
</comment>
<dbReference type="AlphaFoldDB" id="A0AAV5BM93"/>
<evidence type="ECO:0000256" key="1">
    <source>
        <dbReference type="ARBA" id="ARBA00004370"/>
    </source>
</evidence>
<dbReference type="InterPro" id="IPR015943">
    <property type="entry name" value="WD40/YVTN_repeat-like_dom_sf"/>
</dbReference>
<keyword evidence="4" id="KW-0853">WD repeat</keyword>
<dbReference type="SUPFAM" id="SSF50978">
    <property type="entry name" value="WD40 repeat-like"/>
    <property type="match status" value="1"/>
</dbReference>
<keyword evidence="3" id="KW-0472">Membrane</keyword>
<dbReference type="InterPro" id="IPR052812">
    <property type="entry name" value="Plant_DnaJ_domain"/>
</dbReference>
<reference evidence="7" key="1">
    <citation type="journal article" date="2018" name="DNA Res.">
        <title>Multiple hybrid de novo genome assembly of finger millet, an orphan allotetraploid crop.</title>
        <authorList>
            <person name="Hatakeyama M."/>
            <person name="Aluri S."/>
            <person name="Balachadran M.T."/>
            <person name="Sivarajan S.R."/>
            <person name="Patrignani A."/>
            <person name="Gruter S."/>
            <person name="Poveda L."/>
            <person name="Shimizu-Inatsugi R."/>
            <person name="Baeten J."/>
            <person name="Francoijs K.J."/>
            <person name="Nataraja K.N."/>
            <person name="Reddy Y.A.N."/>
            <person name="Phadnis S."/>
            <person name="Ravikumar R.L."/>
            <person name="Schlapbach R."/>
            <person name="Sreeman S.M."/>
            <person name="Shimizu K.K."/>
        </authorList>
    </citation>
    <scope>NUCLEOTIDE SEQUENCE</scope>
</reference>
<name>A0AAV5BM93_ELECO</name>
<accession>A0AAV5BM93</accession>
<sequence length="838" mass="90013">MIVEAADAIMLSQAVSLSSQPSLPSLPSLGARDANVSPALHQCVATIIRGHSSSSSYVSALAVDGDSLYIASSDGSIMEADDAESCEAAATSKSPVKCLVATGNDGTVLSSHQDGKIRAWRRASGAQKNSEEEDGGGAHQHQRRRRLVLRAVLPTACDRLRTCLVPWSYVEVRRHRRRTWVHHVDAVAALAVSPDGALLYSASWDRSLKVWGLPGFRCLQSVPAAHDDAINAIVASPDGHVYTGSADRRIRAWRRRPEPDQRLVLVATMERHRSAVNALAIGGRDGRVLYSGACDRSVVVWERGGADDGRVMEATGTLRGHAKAILCLAAAGDVVCSGSADRTVRVWRRGQQGAENVSSSSSSAAGGYTCLAVLEGHGAAVKSLALVRSGGSSVEGESSSGGGGEEGNGSVLVCSGALDGAAAAEATMAGSKFGSFKAEKGESAAAAGAATQRRDPYEVLGVGRNATEQEIKSAFRRMALKYHPDKNADDPVASEKFQEATFSYNILSDPDKRRQYDSSGFEAIEADSQELELDLSSLNTVNTVFAALFSKLGVPIKTTVSATVLEEALNASVEISQLELGKSVCRKVEKQSAHFYSVDITDKEAKMGLVCRVHSTAKSKFKLLYFEPEENGGLSLALQLTYGSLLQEDSAKTGKFTIAGMFFLGFPVYSTNYFQAAAAKDPDSAFFKRLDGFQPCEVNELKGGTHYFAVYAYPNLLGIKGLVVVVVVVVLGDNFFKSASYTIEVVCAEPFSAEKERLRTVESKILAKRSELSKFESEYREVLAKFTEMTSRYAQEMETIDELLKERNAIHASYTNNPTLQQSSSSNKGKSFLQRVQK</sequence>
<gene>
    <name evidence="7" type="primary">ga02687</name>
    <name evidence="7" type="ORF">PR202_ga02687</name>
</gene>
<dbReference type="Pfam" id="PF00400">
    <property type="entry name" value="WD40"/>
    <property type="match status" value="5"/>
</dbReference>
<dbReference type="PROSITE" id="PS50082">
    <property type="entry name" value="WD_REPEATS_2"/>
    <property type="match status" value="4"/>
</dbReference>
<dbReference type="FunFam" id="1.10.287.110:FF:000097">
    <property type="entry name" value="Chaperone protein dnaJ 16"/>
    <property type="match status" value="1"/>
</dbReference>
<dbReference type="GO" id="GO:0005783">
    <property type="term" value="C:endoplasmic reticulum"/>
    <property type="evidence" value="ECO:0007669"/>
    <property type="project" value="UniProtKB-ARBA"/>
</dbReference>
<evidence type="ECO:0000313" key="8">
    <source>
        <dbReference type="Proteomes" id="UP001054889"/>
    </source>
</evidence>
<evidence type="ECO:0000259" key="6">
    <source>
        <dbReference type="PROSITE" id="PS50076"/>
    </source>
</evidence>
<evidence type="ECO:0000256" key="3">
    <source>
        <dbReference type="ARBA" id="ARBA00023136"/>
    </source>
</evidence>
<dbReference type="PROSITE" id="PS50294">
    <property type="entry name" value="WD_REPEATS_REGION"/>
    <property type="match status" value="2"/>
</dbReference>
<dbReference type="PANTHER" id="PTHR44272:SF2">
    <property type="entry name" value="CHAPERONE PROTEIN DNAJ 16"/>
    <property type="match status" value="1"/>
</dbReference>
<evidence type="ECO:0000256" key="5">
    <source>
        <dbReference type="SAM" id="MobiDB-lite"/>
    </source>
</evidence>
<dbReference type="SUPFAM" id="SSF46565">
    <property type="entry name" value="Chaperone J-domain"/>
    <property type="match status" value="1"/>
</dbReference>
<dbReference type="InterPro" id="IPR036322">
    <property type="entry name" value="WD40_repeat_dom_sf"/>
</dbReference>
<evidence type="ECO:0000256" key="4">
    <source>
        <dbReference type="PROSITE-ProRule" id="PRU00221"/>
    </source>
</evidence>
<protein>
    <recommendedName>
        <fullName evidence="6">J domain-containing protein</fullName>
    </recommendedName>
</protein>
<feature type="repeat" description="WD" evidence="4">
    <location>
        <begin position="269"/>
        <end position="302"/>
    </location>
</feature>
<dbReference type="GO" id="GO:0016020">
    <property type="term" value="C:membrane"/>
    <property type="evidence" value="ECO:0007669"/>
    <property type="project" value="UniProtKB-SubCell"/>
</dbReference>